<evidence type="ECO:0000313" key="2">
    <source>
        <dbReference type="Proteomes" id="UP000784294"/>
    </source>
</evidence>
<dbReference type="Proteomes" id="UP000784294">
    <property type="component" value="Unassembled WGS sequence"/>
</dbReference>
<reference evidence="1" key="1">
    <citation type="submission" date="2018-11" db="EMBL/GenBank/DDBJ databases">
        <authorList>
            <consortium name="Pathogen Informatics"/>
        </authorList>
    </citation>
    <scope>NUCLEOTIDE SEQUENCE</scope>
</reference>
<keyword evidence="2" id="KW-1185">Reference proteome</keyword>
<gene>
    <name evidence="1" type="ORF">PXEA_LOCUS7957</name>
</gene>
<dbReference type="EMBL" id="CAAALY010021446">
    <property type="protein sequence ID" value="VEL14517.1"/>
    <property type="molecule type" value="Genomic_DNA"/>
</dbReference>
<name>A0A448WLA2_9PLAT</name>
<protein>
    <submittedName>
        <fullName evidence="1">Uncharacterized protein</fullName>
    </submittedName>
</protein>
<dbReference type="AlphaFoldDB" id="A0A448WLA2"/>
<comment type="caution">
    <text evidence="1">The sequence shown here is derived from an EMBL/GenBank/DDBJ whole genome shotgun (WGS) entry which is preliminary data.</text>
</comment>
<evidence type="ECO:0000313" key="1">
    <source>
        <dbReference type="EMBL" id="VEL14517.1"/>
    </source>
</evidence>
<accession>A0A448WLA2</accession>
<organism evidence="1 2">
    <name type="scientific">Protopolystoma xenopodis</name>
    <dbReference type="NCBI Taxonomy" id="117903"/>
    <lineage>
        <taxon>Eukaryota</taxon>
        <taxon>Metazoa</taxon>
        <taxon>Spiralia</taxon>
        <taxon>Lophotrochozoa</taxon>
        <taxon>Platyhelminthes</taxon>
        <taxon>Monogenea</taxon>
        <taxon>Polyopisthocotylea</taxon>
        <taxon>Polystomatidea</taxon>
        <taxon>Polystomatidae</taxon>
        <taxon>Protopolystoma</taxon>
    </lineage>
</organism>
<proteinExistence type="predicted"/>
<sequence>MRLHPFGMELSVSPEEDCLSPVNTLWSVDKIHAYSELRNGKLLTAGLLGGLNIGVSDSLGRHSVGLARPVCAASCAGFTEGGSLSALE</sequence>